<dbReference type="InterPro" id="IPR034122">
    <property type="entry name" value="Retropepsin-like_bacterial"/>
</dbReference>
<gene>
    <name evidence="2" type="ORF">GD597_07365</name>
</gene>
<dbReference type="Pfam" id="PF17820">
    <property type="entry name" value="PDZ_6"/>
    <property type="match status" value="1"/>
</dbReference>
<dbReference type="SMART" id="SM00228">
    <property type="entry name" value="PDZ"/>
    <property type="match status" value="1"/>
</dbReference>
<dbReference type="Pfam" id="PF13650">
    <property type="entry name" value="Asp_protease_2"/>
    <property type="match status" value="2"/>
</dbReference>
<keyword evidence="3" id="KW-1185">Reference proteome</keyword>
<name>A0A8J8FC19_9BACT</name>
<dbReference type="Gene3D" id="2.40.70.10">
    <property type="entry name" value="Acid Proteases"/>
    <property type="match status" value="2"/>
</dbReference>
<dbReference type="SUPFAM" id="SSF50630">
    <property type="entry name" value="Acid proteases"/>
    <property type="match status" value="2"/>
</dbReference>
<dbReference type="InterPro" id="IPR001478">
    <property type="entry name" value="PDZ"/>
</dbReference>
<reference evidence="2" key="1">
    <citation type="submission" date="2019-10" db="EMBL/GenBank/DDBJ databases">
        <title>Draft genome sequence of Panacibacter sp. KCS-6.</title>
        <authorList>
            <person name="Yim K.J."/>
        </authorList>
    </citation>
    <scope>NUCLEOTIDE SEQUENCE</scope>
    <source>
        <strain evidence="2">KCS-6</strain>
    </source>
</reference>
<dbReference type="InterPro" id="IPR021109">
    <property type="entry name" value="Peptidase_aspartic_dom_sf"/>
</dbReference>
<dbReference type="EMBL" id="WHPF01000005">
    <property type="protein sequence ID" value="NNV55271.1"/>
    <property type="molecule type" value="Genomic_DNA"/>
</dbReference>
<dbReference type="RefSeq" id="WP_171607205.1">
    <property type="nucleotide sequence ID" value="NZ_WHPF01000005.1"/>
</dbReference>
<dbReference type="PROSITE" id="PS50106">
    <property type="entry name" value="PDZ"/>
    <property type="match status" value="1"/>
</dbReference>
<organism evidence="2 3">
    <name type="scientific">Limnovirga soli</name>
    <dbReference type="NCBI Taxonomy" id="2656915"/>
    <lineage>
        <taxon>Bacteria</taxon>
        <taxon>Pseudomonadati</taxon>
        <taxon>Bacteroidota</taxon>
        <taxon>Chitinophagia</taxon>
        <taxon>Chitinophagales</taxon>
        <taxon>Chitinophagaceae</taxon>
        <taxon>Limnovirga</taxon>
    </lineage>
</organism>
<evidence type="ECO:0000313" key="3">
    <source>
        <dbReference type="Proteomes" id="UP000598971"/>
    </source>
</evidence>
<dbReference type="InterPro" id="IPR036034">
    <property type="entry name" value="PDZ_sf"/>
</dbReference>
<dbReference type="Proteomes" id="UP000598971">
    <property type="component" value="Unassembled WGS sequence"/>
</dbReference>
<feature type="domain" description="PDZ" evidence="1">
    <location>
        <begin position="284"/>
        <end position="368"/>
    </location>
</feature>
<proteinExistence type="predicted"/>
<evidence type="ECO:0000259" key="1">
    <source>
        <dbReference type="PROSITE" id="PS50106"/>
    </source>
</evidence>
<comment type="caution">
    <text evidence="2">The sequence shown here is derived from an EMBL/GenBank/DDBJ whole genome shotgun (WGS) entry which is preliminary data.</text>
</comment>
<dbReference type="Gene3D" id="2.30.42.10">
    <property type="match status" value="1"/>
</dbReference>
<dbReference type="SUPFAM" id="SSF50156">
    <property type="entry name" value="PDZ domain-like"/>
    <property type="match status" value="1"/>
</dbReference>
<dbReference type="CDD" id="cd05483">
    <property type="entry name" value="retropepsin_like_bacteria"/>
    <property type="match status" value="2"/>
</dbReference>
<sequence length="381" mass="42497">MPTKAQEEFVPPPATHITSISFTMLTGGIIILHATLDNFKDSLNFVLDTGSGGISLDSATCDYLALPKKLSDKTVRGIAGMKQVEFTYNHSLHLTGLTVDNLDFHINDYEILTSAYGIRIDGIIGYSFLRRFIVMVNYDIMTLEVFTPGTFKYPRGGYLLRPQFTTLPMQPVTVRDNTLVNGKFYFDTGAGLCMLLNAEMVQDSSLLKSKKKIYPTEAEGLGGKKAMNLTVIKEVRVGPYKFRNVPVYIFDDEFNVTAYPVLGGLIGNDILRRFNVILNYPEQQIYIRPNKHYTDSFDYSYTGLGMYLINGAITVTEIMAHSPAEEAGFQVGDVVIGVENDLSGNIQSYKTLLQNARTKVKVLVSRNGELIIVPIKVRSIY</sequence>
<protein>
    <submittedName>
        <fullName evidence="2">Signal protein PDZ</fullName>
    </submittedName>
</protein>
<accession>A0A8J8FC19</accession>
<evidence type="ECO:0000313" key="2">
    <source>
        <dbReference type="EMBL" id="NNV55271.1"/>
    </source>
</evidence>
<dbReference type="AlphaFoldDB" id="A0A8J8FC19"/>
<dbReference type="InterPro" id="IPR041489">
    <property type="entry name" value="PDZ_6"/>
</dbReference>